<organism evidence="3 4">
    <name type="scientific">Halogranum gelatinilyticum</name>
    <dbReference type="NCBI Taxonomy" id="660521"/>
    <lineage>
        <taxon>Archaea</taxon>
        <taxon>Methanobacteriati</taxon>
        <taxon>Methanobacteriota</taxon>
        <taxon>Stenosarchaea group</taxon>
        <taxon>Halobacteria</taxon>
        <taxon>Halobacteriales</taxon>
        <taxon>Haloferacaceae</taxon>
    </lineage>
</organism>
<dbReference type="AlphaFoldDB" id="A0A1G9ZFQ9"/>
<sequence>MSQTLADVLPDRQVEADTADELETLDDVEQCVAVRGTYDGTQMAYQLLFNIVGQGLLALDYDEGTGWRVVYDSSIDDEPVDDDEEVYRRAHDALYAHADPDPNETHFETTPEFWTAPDAE</sequence>
<dbReference type="Pfam" id="PF25912">
    <property type="entry name" value="DUF7964"/>
    <property type="match status" value="1"/>
</dbReference>
<keyword evidence="4" id="KW-1185">Reference proteome</keyword>
<feature type="region of interest" description="Disordered" evidence="1">
    <location>
        <begin position="95"/>
        <end position="120"/>
    </location>
</feature>
<protein>
    <recommendedName>
        <fullName evidence="2">DUF7964 domain-containing protein</fullName>
    </recommendedName>
</protein>
<reference evidence="4" key="1">
    <citation type="submission" date="2016-10" db="EMBL/GenBank/DDBJ databases">
        <authorList>
            <person name="Varghese N."/>
            <person name="Submissions S."/>
        </authorList>
    </citation>
    <scope>NUCLEOTIDE SEQUENCE [LARGE SCALE GENOMIC DNA]</scope>
    <source>
        <strain evidence="4">CGMCC 1.10119</strain>
    </source>
</reference>
<feature type="compositionally biased region" description="Basic and acidic residues" evidence="1">
    <location>
        <begin position="95"/>
        <end position="109"/>
    </location>
</feature>
<proteinExistence type="predicted"/>
<evidence type="ECO:0000313" key="3">
    <source>
        <dbReference type="EMBL" id="SDN19801.1"/>
    </source>
</evidence>
<evidence type="ECO:0000256" key="1">
    <source>
        <dbReference type="SAM" id="MobiDB-lite"/>
    </source>
</evidence>
<dbReference type="RefSeq" id="WP_089699804.1">
    <property type="nucleotide sequence ID" value="NZ_FNHL01000007.1"/>
</dbReference>
<accession>A0A1G9ZFQ9</accession>
<name>A0A1G9ZFQ9_9EURY</name>
<evidence type="ECO:0000259" key="2">
    <source>
        <dbReference type="Pfam" id="PF25912"/>
    </source>
</evidence>
<dbReference type="STRING" id="660521.SAMN04487949_3633"/>
<dbReference type="OrthoDB" id="304619at2157"/>
<dbReference type="Proteomes" id="UP000199451">
    <property type="component" value="Unassembled WGS sequence"/>
</dbReference>
<feature type="domain" description="DUF7964" evidence="2">
    <location>
        <begin position="6"/>
        <end position="96"/>
    </location>
</feature>
<evidence type="ECO:0000313" key="4">
    <source>
        <dbReference type="Proteomes" id="UP000199451"/>
    </source>
</evidence>
<dbReference type="EMBL" id="FNHL01000007">
    <property type="protein sequence ID" value="SDN19801.1"/>
    <property type="molecule type" value="Genomic_DNA"/>
</dbReference>
<dbReference type="InterPro" id="IPR058270">
    <property type="entry name" value="DUF7964"/>
</dbReference>
<gene>
    <name evidence="3" type="ORF">SAMN04487949_3633</name>
</gene>